<dbReference type="InterPro" id="IPR015421">
    <property type="entry name" value="PyrdxlP-dep_Trfase_major"/>
</dbReference>
<evidence type="ECO:0000259" key="11">
    <source>
        <dbReference type="Pfam" id="PF00266"/>
    </source>
</evidence>
<evidence type="ECO:0000256" key="5">
    <source>
        <dbReference type="ARBA" id="ARBA00012239"/>
    </source>
</evidence>
<dbReference type="Gene3D" id="3.40.640.10">
    <property type="entry name" value="Type I PLP-dependent aspartate aminotransferase-like (Major domain)"/>
    <property type="match status" value="1"/>
</dbReference>
<dbReference type="Gene3D" id="3.90.1150.10">
    <property type="entry name" value="Aspartate Aminotransferase, domain 1"/>
    <property type="match status" value="1"/>
</dbReference>
<evidence type="ECO:0000256" key="10">
    <source>
        <dbReference type="ARBA" id="ARBA00050776"/>
    </source>
</evidence>
<dbReference type="Pfam" id="PF00266">
    <property type="entry name" value="Aminotran_5"/>
    <property type="match status" value="1"/>
</dbReference>
<dbReference type="PANTHER" id="PTHR43586">
    <property type="entry name" value="CYSTEINE DESULFURASE"/>
    <property type="match status" value="1"/>
</dbReference>
<dbReference type="EC" id="2.8.1.7" evidence="5"/>
<sequence>MTLADSRTGMDLSEIRAHFPILNETVHGRPLVFLDSAASSQKPDVVIEAMRDAAYHQYANIHRGLHWMSERTTEAYERARHDVARLLNAPDHREIVFTRNSTEAINLVAHSFGSMLKPGQAVLISELEHHANIVPWLMLRDRAGIELRVAPINDAGDIDLDAYEALLSDGKVALVAVTHMSNVLGTITPARKLTEIAHAYGARILLDGSQSVVHRKIDVQALGADFFTFTGHKLYGPTGIGALWGKMELLDIMPPFMGGGDMIQNVSFERATWAHVPHKFEAGTPAILETIGLGAAVRFVEEIGYDAISRHEAELTAYALEKMRGINSLRILGEPEERGGVISFVMDGAHPHDLATLLDQLGIAIRAGQHCAEPLVRRLGVHATARASFGIYTTTEEIDALIEGLERARMMLT</sequence>
<dbReference type="SUPFAM" id="SSF53383">
    <property type="entry name" value="PLP-dependent transferases"/>
    <property type="match status" value="1"/>
</dbReference>
<dbReference type="InterPro" id="IPR016454">
    <property type="entry name" value="Cysteine_dSase"/>
</dbReference>
<dbReference type="GO" id="GO:0006534">
    <property type="term" value="P:cysteine metabolic process"/>
    <property type="evidence" value="ECO:0007669"/>
    <property type="project" value="InterPro"/>
</dbReference>
<dbReference type="RefSeq" id="WP_052327398.1">
    <property type="nucleotide sequence ID" value="NZ_CP004373.1"/>
</dbReference>
<dbReference type="InterPro" id="IPR015422">
    <property type="entry name" value="PyrdxlP-dep_Trfase_small"/>
</dbReference>
<dbReference type="KEGG" id="goy:GLS_c01000"/>
<reference evidence="12 13" key="1">
    <citation type="journal article" date="2015" name="Appl. Microbiol. Biotechnol.">
        <title>The consequence of an additional NADH dehydrogenase paralog on the growth of Gluconobacter oxydans DSM3504.</title>
        <authorList>
            <person name="Kostner D."/>
            <person name="Luchterhand B."/>
            <person name="Junker A."/>
            <person name="Volland S."/>
            <person name="Daniel R."/>
            <person name="Buchs J."/>
            <person name="Liebl W."/>
            <person name="Ehrenreich A."/>
        </authorList>
    </citation>
    <scope>NUCLEOTIDE SEQUENCE [LARGE SCALE GENOMIC DNA]</scope>
    <source>
        <strain evidence="12">DSM 3504</strain>
    </source>
</reference>
<dbReference type="CDD" id="cd06453">
    <property type="entry name" value="SufS_like"/>
    <property type="match status" value="1"/>
</dbReference>
<protein>
    <recommendedName>
        <fullName evidence="6">Cysteine desulfurase</fullName>
        <ecNumber evidence="5">2.8.1.7</ecNumber>
    </recommendedName>
    <alternativeName>
        <fullName evidence="7">Probable cysteine desulfurase</fullName>
    </alternativeName>
</protein>
<dbReference type="GO" id="GO:0030170">
    <property type="term" value="F:pyridoxal phosphate binding"/>
    <property type="evidence" value="ECO:0007669"/>
    <property type="project" value="InterPro"/>
</dbReference>
<dbReference type="InterPro" id="IPR000192">
    <property type="entry name" value="Aminotrans_V_dom"/>
</dbReference>
<dbReference type="Proteomes" id="UP000031656">
    <property type="component" value="Chromosome"/>
</dbReference>
<comment type="function">
    <text evidence="2">Catalyzes the removal of elemental sulfur and selenium atoms from L-cysteine, L-cystine, L-selenocysteine, and L-selenocystine to produce L-alanine.</text>
</comment>
<gene>
    <name evidence="12" type="primary">csd</name>
    <name evidence="12" type="ORF">GLS_c01000</name>
</gene>
<name>A0A067Z0J9_GLUOY</name>
<evidence type="ECO:0000256" key="4">
    <source>
        <dbReference type="ARBA" id="ARBA00010447"/>
    </source>
</evidence>
<organism evidence="12 13">
    <name type="scientific">Gluconobacter oxydans DSM 3504</name>
    <dbReference type="NCBI Taxonomy" id="1288313"/>
    <lineage>
        <taxon>Bacteria</taxon>
        <taxon>Pseudomonadati</taxon>
        <taxon>Pseudomonadota</taxon>
        <taxon>Alphaproteobacteria</taxon>
        <taxon>Acetobacterales</taxon>
        <taxon>Acetobacteraceae</taxon>
        <taxon>Gluconobacter</taxon>
    </lineage>
</organism>
<evidence type="ECO:0000256" key="9">
    <source>
        <dbReference type="ARBA" id="ARBA00022898"/>
    </source>
</evidence>
<evidence type="ECO:0000256" key="8">
    <source>
        <dbReference type="ARBA" id="ARBA00022679"/>
    </source>
</evidence>
<evidence type="ECO:0000256" key="6">
    <source>
        <dbReference type="ARBA" id="ARBA00013558"/>
    </source>
</evidence>
<dbReference type="EMBL" id="CP004373">
    <property type="protein sequence ID" value="AHK70031.1"/>
    <property type="molecule type" value="Genomic_DNA"/>
</dbReference>
<dbReference type="PANTHER" id="PTHR43586:SF8">
    <property type="entry name" value="CYSTEINE DESULFURASE 1, CHLOROPLASTIC"/>
    <property type="match status" value="1"/>
</dbReference>
<dbReference type="NCBIfam" id="TIGR01979">
    <property type="entry name" value="sufS"/>
    <property type="match status" value="1"/>
</dbReference>
<keyword evidence="8 12" id="KW-0808">Transferase</keyword>
<dbReference type="GeneID" id="56904349"/>
<comment type="cofactor">
    <cofactor evidence="1">
        <name>pyridoxal 5'-phosphate</name>
        <dbReference type="ChEBI" id="CHEBI:597326"/>
    </cofactor>
</comment>
<evidence type="ECO:0000313" key="12">
    <source>
        <dbReference type="EMBL" id="AHK70031.1"/>
    </source>
</evidence>
<dbReference type="InterPro" id="IPR010970">
    <property type="entry name" value="Cys_dSase_SufS"/>
</dbReference>
<accession>A0A067Z0J9</accession>
<dbReference type="InterPro" id="IPR015424">
    <property type="entry name" value="PyrdxlP-dep_Trfase"/>
</dbReference>
<dbReference type="AlphaFoldDB" id="A0A067Z0J9"/>
<dbReference type="GO" id="GO:0031071">
    <property type="term" value="F:cysteine desulfurase activity"/>
    <property type="evidence" value="ECO:0007669"/>
    <property type="project" value="UniProtKB-EC"/>
</dbReference>
<comment type="similarity">
    <text evidence="4">Belongs to the class-V pyridoxal-phosphate-dependent aminotransferase family. Csd subfamily.</text>
</comment>
<evidence type="ECO:0000256" key="1">
    <source>
        <dbReference type="ARBA" id="ARBA00001933"/>
    </source>
</evidence>
<feature type="domain" description="Aminotransferase class V" evidence="11">
    <location>
        <begin position="32"/>
        <end position="401"/>
    </location>
</feature>
<keyword evidence="9" id="KW-0663">Pyridoxal phosphate</keyword>
<evidence type="ECO:0000313" key="13">
    <source>
        <dbReference type="Proteomes" id="UP000031656"/>
    </source>
</evidence>
<proteinExistence type="inferred from homology"/>
<evidence type="ECO:0000256" key="2">
    <source>
        <dbReference type="ARBA" id="ARBA00002824"/>
    </source>
</evidence>
<dbReference type="PIRSF" id="PIRSF005572">
    <property type="entry name" value="NifS"/>
    <property type="match status" value="1"/>
</dbReference>
<evidence type="ECO:0000256" key="7">
    <source>
        <dbReference type="ARBA" id="ARBA00021850"/>
    </source>
</evidence>
<evidence type="ECO:0000256" key="3">
    <source>
        <dbReference type="ARBA" id="ARBA00003120"/>
    </source>
</evidence>
<comment type="catalytic activity">
    <reaction evidence="10">
        <text>(sulfur carrier)-H + L-cysteine = (sulfur carrier)-SH + L-alanine</text>
        <dbReference type="Rhea" id="RHEA:43892"/>
        <dbReference type="Rhea" id="RHEA-COMP:14737"/>
        <dbReference type="Rhea" id="RHEA-COMP:14739"/>
        <dbReference type="ChEBI" id="CHEBI:29917"/>
        <dbReference type="ChEBI" id="CHEBI:35235"/>
        <dbReference type="ChEBI" id="CHEBI:57972"/>
        <dbReference type="ChEBI" id="CHEBI:64428"/>
        <dbReference type="EC" id="2.8.1.7"/>
    </reaction>
</comment>
<dbReference type="HOGENOM" id="CLU_003433_2_5_5"/>
<comment type="function">
    <text evidence="3">Catalyzes the removal of elemental sulfur atoms from cysteine to produce alanine. Seems to participate in the biosynthesis of the nitrogenase metalloclusters by providing the inorganic sulfur required for the Fe-S core formation.</text>
</comment>